<dbReference type="Gene3D" id="3.30.360.10">
    <property type="entry name" value="Dihydrodipicolinate Reductase, domain 2"/>
    <property type="match status" value="1"/>
</dbReference>
<dbReference type="RefSeq" id="WP_103131359.1">
    <property type="nucleotide sequence ID" value="NZ_BFAG01000022.1"/>
</dbReference>
<proteinExistence type="predicted"/>
<dbReference type="SUPFAM" id="SSF51735">
    <property type="entry name" value="NAD(P)-binding Rossmann-fold domains"/>
    <property type="match status" value="1"/>
</dbReference>
<dbReference type="OrthoDB" id="9815825at2"/>
<evidence type="ECO:0000313" key="4">
    <source>
        <dbReference type="EMBL" id="GBF08080.1"/>
    </source>
</evidence>
<feature type="domain" description="Gfo/Idh/MocA-like oxidoreductase N-terminal" evidence="2">
    <location>
        <begin position="5"/>
        <end position="118"/>
    </location>
</feature>
<organism evidence="4 5">
    <name type="scientific">Deinococcus aerius</name>
    <dbReference type="NCBI Taxonomy" id="200253"/>
    <lineage>
        <taxon>Bacteria</taxon>
        <taxon>Thermotogati</taxon>
        <taxon>Deinococcota</taxon>
        <taxon>Deinococci</taxon>
        <taxon>Deinococcales</taxon>
        <taxon>Deinococcaceae</taxon>
        <taxon>Deinococcus</taxon>
    </lineage>
</organism>
<dbReference type="Gene3D" id="3.40.50.720">
    <property type="entry name" value="NAD(P)-binding Rossmann-like Domain"/>
    <property type="match status" value="1"/>
</dbReference>
<dbReference type="InterPro" id="IPR051450">
    <property type="entry name" value="Gfo/Idh/MocA_Oxidoreductases"/>
</dbReference>
<evidence type="ECO:0000313" key="5">
    <source>
        <dbReference type="Proteomes" id="UP000236569"/>
    </source>
</evidence>
<keyword evidence="5" id="KW-1185">Reference proteome</keyword>
<feature type="region of interest" description="Disordered" evidence="1">
    <location>
        <begin position="245"/>
        <end position="270"/>
    </location>
</feature>
<accession>A0A2I9DBM3</accession>
<dbReference type="InterPro" id="IPR055170">
    <property type="entry name" value="GFO_IDH_MocA-like_dom"/>
</dbReference>
<dbReference type="Pfam" id="PF01408">
    <property type="entry name" value="GFO_IDH_MocA"/>
    <property type="match status" value="1"/>
</dbReference>
<evidence type="ECO:0000259" key="3">
    <source>
        <dbReference type="Pfam" id="PF22725"/>
    </source>
</evidence>
<dbReference type="GO" id="GO:0000166">
    <property type="term" value="F:nucleotide binding"/>
    <property type="evidence" value="ECO:0007669"/>
    <property type="project" value="InterPro"/>
</dbReference>
<dbReference type="PANTHER" id="PTHR43377:SF1">
    <property type="entry name" value="BILIVERDIN REDUCTASE A"/>
    <property type="match status" value="1"/>
</dbReference>
<reference evidence="5" key="1">
    <citation type="submission" date="2018-01" db="EMBL/GenBank/DDBJ databases">
        <title>Draft Genome Sequence of the Radioresistant Bacterium Deinococcus aerius TR0125, Isolated from the Higher Atmosphere above Japan.</title>
        <authorList>
            <person name="Satoh K."/>
            <person name="Arai H."/>
            <person name="Sanzen T."/>
            <person name="Kawaguchi Y."/>
            <person name="Hayashi H."/>
            <person name="Yokobori S."/>
            <person name="Yamagishi A."/>
            <person name="Oono Y."/>
            <person name="Narumi I."/>
        </authorList>
    </citation>
    <scope>NUCLEOTIDE SEQUENCE [LARGE SCALE GENOMIC DNA]</scope>
    <source>
        <strain evidence="5">TR0125</strain>
    </source>
</reference>
<comment type="caution">
    <text evidence="4">The sequence shown here is derived from an EMBL/GenBank/DDBJ whole genome shotgun (WGS) entry which is preliminary data.</text>
</comment>
<evidence type="ECO:0000256" key="1">
    <source>
        <dbReference type="SAM" id="MobiDB-lite"/>
    </source>
</evidence>
<protein>
    <submittedName>
        <fullName evidence="4">NADH-dependent dehydrogenase</fullName>
    </submittedName>
</protein>
<evidence type="ECO:0000259" key="2">
    <source>
        <dbReference type="Pfam" id="PF01408"/>
    </source>
</evidence>
<feature type="domain" description="GFO/IDH/MocA-like oxidoreductase" evidence="3">
    <location>
        <begin position="126"/>
        <end position="242"/>
    </location>
</feature>
<sequence length="325" mass="35073">MSRLTVGLIGTGLMGRTHARGWGTLPGVLTHVYAPDERTQQFAAEFGLQPCAELDELLERVDIVDLCTPTPTHRDLTVRAARAGRHIICEKPLALTLDEADEMISACRESGVRLFVAHVLRFFPQYRAAWERVQAGAIGEPRVLRLSRIGAPPTPGSWFHDESQSGGVPLDLMIHDLDYARWVAGEVGTVYAVQSRQEGRVMVQATLSHRVGAISLVEGGWAAPQGVFRTALDLAGTLGVIEWNSDAPSPLRSHGPPPPPPSQEGASLPALAGDPYAAELEHAYRAIGSGTPFLVEPEDARAALALSLAVRRSLETRQPVPVEDT</sequence>
<dbReference type="InterPro" id="IPR000683">
    <property type="entry name" value="Gfo/Idh/MocA-like_OxRdtase_N"/>
</dbReference>
<dbReference type="PANTHER" id="PTHR43377">
    <property type="entry name" value="BILIVERDIN REDUCTASE A"/>
    <property type="match status" value="1"/>
</dbReference>
<name>A0A2I9DBM3_9DEIO</name>
<dbReference type="SUPFAM" id="SSF55347">
    <property type="entry name" value="Glyceraldehyde-3-phosphate dehydrogenase-like, C-terminal domain"/>
    <property type="match status" value="1"/>
</dbReference>
<gene>
    <name evidence="4" type="ORF">DAERI_220023</name>
</gene>
<dbReference type="Proteomes" id="UP000236569">
    <property type="component" value="Unassembled WGS sequence"/>
</dbReference>
<dbReference type="Pfam" id="PF22725">
    <property type="entry name" value="GFO_IDH_MocA_C3"/>
    <property type="match status" value="1"/>
</dbReference>
<dbReference type="AlphaFoldDB" id="A0A2I9DBM3"/>
<dbReference type="EMBL" id="BFAG01000022">
    <property type="protein sequence ID" value="GBF08080.1"/>
    <property type="molecule type" value="Genomic_DNA"/>
</dbReference>
<dbReference type="InterPro" id="IPR036291">
    <property type="entry name" value="NAD(P)-bd_dom_sf"/>
</dbReference>